<dbReference type="EMBL" id="JAWDIQ010000001">
    <property type="protein sequence ID" value="MDY0407908.1"/>
    <property type="molecule type" value="Genomic_DNA"/>
</dbReference>
<name>A0ABU5CNH5_9BACI</name>
<reference evidence="3 4" key="1">
    <citation type="submission" date="2023-10" db="EMBL/GenBank/DDBJ databases">
        <title>Virgibacillus soli CC-YMP-6 genome.</title>
        <authorList>
            <person name="Miliotis G."/>
            <person name="Sengupta P."/>
            <person name="Hameed A."/>
            <person name="Chuvochina M."/>
            <person name="Mcdonagh F."/>
            <person name="Simpson A.C."/>
            <person name="Singh N.K."/>
            <person name="Rekha P.D."/>
            <person name="Raman K."/>
            <person name="Hugenholtz P."/>
            <person name="Venkateswaran K."/>
        </authorList>
    </citation>
    <scope>NUCLEOTIDE SEQUENCE [LARGE SCALE GENOMIC DNA]</scope>
    <source>
        <strain evidence="3 4">CC-YMP-6</strain>
    </source>
</reference>
<evidence type="ECO:0000313" key="4">
    <source>
        <dbReference type="Proteomes" id="UP001275315"/>
    </source>
</evidence>
<comment type="caution">
    <text evidence="3">The sequence shown here is derived from an EMBL/GenBank/DDBJ whole genome shotgun (WGS) entry which is preliminary data.</text>
</comment>
<evidence type="ECO:0000259" key="1">
    <source>
        <dbReference type="Pfam" id="PF06054"/>
    </source>
</evidence>
<feature type="domain" description="Competence protein CoiA C-terminal" evidence="2">
    <location>
        <begin position="158"/>
        <end position="299"/>
    </location>
</feature>
<evidence type="ECO:0000313" key="3">
    <source>
        <dbReference type="EMBL" id="MDY0407908.1"/>
    </source>
</evidence>
<proteinExistence type="predicted"/>
<dbReference type="Proteomes" id="UP001275315">
    <property type="component" value="Unassembled WGS sequence"/>
</dbReference>
<feature type="domain" description="Competence protein CoiA nuclease-like" evidence="1">
    <location>
        <begin position="1"/>
        <end position="145"/>
    </location>
</feature>
<gene>
    <name evidence="3" type="ORF">RWD45_03890</name>
</gene>
<organism evidence="3 4">
    <name type="scientific">Paracerasibacillus soli</name>
    <dbReference type="NCBI Taxonomy" id="480284"/>
    <lineage>
        <taxon>Bacteria</taxon>
        <taxon>Bacillati</taxon>
        <taxon>Bacillota</taxon>
        <taxon>Bacilli</taxon>
        <taxon>Bacillales</taxon>
        <taxon>Bacillaceae</taxon>
        <taxon>Paracerasibacillus</taxon>
    </lineage>
</organism>
<accession>A0ABU5CNH5</accession>
<sequence>MYYWLKQQTSNVLLEPYIREINQRPDILMYLNKRKIVIEFQCATTSVSEIRTRTISYQSLGIKPIWIMGAMFFKRIGPNYIKISPFILQFIHQFHSTFPPSLYFYCPKSKQVVVANDILICTPQKAIAKLHFFKINQVSFSALFKLSTLKDVEKRLLWKREKKRFRMKPRGRAYGKEREWLQWLYLRKTHIETLPSIVYLPVQSQHKMITPLWNWQSRIYVDILAPLHVGEVFSVQSCEFLLQNHQRMTKHHPLIESSRHPIHEYLQWLVYFNYLMKVSRHHYKILKIIKSYHNIEHALAGDQLLLADRADRTGKPIWIEEKSW</sequence>
<keyword evidence="4" id="KW-1185">Reference proteome</keyword>
<dbReference type="InterPro" id="IPR010330">
    <property type="entry name" value="CoiA_nuc"/>
</dbReference>
<protein>
    <submittedName>
        <fullName evidence="3">Competence protein CoiA family protein</fullName>
    </submittedName>
</protein>
<evidence type="ECO:0000259" key="2">
    <source>
        <dbReference type="Pfam" id="PF25166"/>
    </source>
</evidence>
<dbReference type="InterPro" id="IPR057252">
    <property type="entry name" value="CoiA_C"/>
</dbReference>
<dbReference type="Pfam" id="PF06054">
    <property type="entry name" value="CoiA_nuc"/>
    <property type="match status" value="1"/>
</dbReference>
<dbReference type="RefSeq" id="WP_320379764.1">
    <property type="nucleotide sequence ID" value="NZ_JAWDIQ010000001.1"/>
</dbReference>
<dbReference type="Pfam" id="PF25166">
    <property type="entry name" value="CoiA_C"/>
    <property type="match status" value="1"/>
</dbReference>